<evidence type="ECO:0008006" key="3">
    <source>
        <dbReference type="Google" id="ProtNLM"/>
    </source>
</evidence>
<accession>A0A4R6IQY6</accession>
<organism evidence="1 2">
    <name type="scientific">Pedobacter duraquae</name>
    <dbReference type="NCBI Taxonomy" id="425511"/>
    <lineage>
        <taxon>Bacteria</taxon>
        <taxon>Pseudomonadati</taxon>
        <taxon>Bacteroidota</taxon>
        <taxon>Sphingobacteriia</taxon>
        <taxon>Sphingobacteriales</taxon>
        <taxon>Sphingobacteriaceae</taxon>
        <taxon>Pedobacter</taxon>
    </lineage>
</organism>
<protein>
    <recommendedName>
        <fullName evidence="3">MG2 domain-containing protein</fullName>
    </recommendedName>
</protein>
<comment type="caution">
    <text evidence="1">The sequence shown here is derived from an EMBL/GenBank/DDBJ whole genome shotgun (WGS) entry which is preliminary data.</text>
</comment>
<evidence type="ECO:0000313" key="1">
    <source>
        <dbReference type="EMBL" id="TDO24627.1"/>
    </source>
</evidence>
<gene>
    <name evidence="1" type="ORF">CLV32_0917</name>
</gene>
<dbReference type="AlphaFoldDB" id="A0A4R6IQY6"/>
<dbReference type="EMBL" id="SNWM01000001">
    <property type="protein sequence ID" value="TDO24627.1"/>
    <property type="molecule type" value="Genomic_DNA"/>
</dbReference>
<evidence type="ECO:0000313" key="2">
    <source>
        <dbReference type="Proteomes" id="UP000295499"/>
    </source>
</evidence>
<proteinExistence type="predicted"/>
<keyword evidence="2" id="KW-1185">Reference proteome</keyword>
<reference evidence="1 2" key="1">
    <citation type="submission" date="2019-03" db="EMBL/GenBank/DDBJ databases">
        <title>Genomic Encyclopedia of Archaeal and Bacterial Type Strains, Phase II (KMG-II): from individual species to whole genera.</title>
        <authorList>
            <person name="Goeker M."/>
        </authorList>
    </citation>
    <scope>NUCLEOTIDE SEQUENCE [LARGE SCALE GENOMIC DNA]</scope>
    <source>
        <strain evidence="1 2">DSM 19034</strain>
    </source>
</reference>
<sequence>MSLHARRISIGFIFLLLFALQTVAQIETTREKIFVHFDKTTYTNTELVWFTGYLTGASADRAVRHEVLSLALIRDVDSVVIKQDKYLMENGLTMGCMLLPDSLIAGNYHFLATTNLVKAGIPDVVFIQPILIKTNLDPPFNASIKFMNQEKSANIHELLLAVTTKDARFLPGPVDVAYKYGKLLKKTKTNVSGELLFTVREQPDITDPNLYAKLSFGKDSSFVNIPLPVSIKKAKVNFYPEGGHLVDQISGRIAWEVKDQQSATVTVKAQLFQDHKVIDTIETNAYGIGKFILTPNKNSTYSVKLMHSGFADSIYQLPPILKNGLGISIAKAAVKDTLQVIIRSSMPQQIRLHIGDANQSYPATEIRINEGRKLIKFPLDGVPKGLHTITFSDSLGRPLAERMFFAKYDPVKNLEIRTDKQSYATRQKVTLKLNLVGADTVGLVSIACVQDNRISSKMANDIESYTYLNSELTNLPLAVNGRGIEDRQYMEDILLTRGWRKYLWLEKNKSDVKEDDSLNFKIVIKRAGKKLKKPVSISYFNDKGVGILSTNSDGEVTLTTDALLTEFGKKFSLLAGNAADPDYQIEIKDPYVANNGRYAKLYNVEQRLIPTAVQNNSVLAINSKEKVNRLQEVVIKKSNDQSINFQERARGTNACGDYVCTSNILNCPNHFGSSGNTQPVTGKQYRNPQTQSFSIYNGCTIVTKKVKITNLDPIYTQKAYYVNDFADPQESAFVSTIYWDHARVVKLQPQEITFFTSDITGKFRVVVQGLSNNDVLYGQYDFEVKNK</sequence>
<dbReference type="OrthoDB" id="609485at2"/>
<dbReference type="Proteomes" id="UP000295499">
    <property type="component" value="Unassembled WGS sequence"/>
</dbReference>
<name>A0A4R6IQY6_9SPHI</name>
<dbReference type="RefSeq" id="WP_133552774.1">
    <property type="nucleotide sequence ID" value="NZ_SNWM01000001.1"/>
</dbReference>